<keyword evidence="2" id="KW-0812">Transmembrane</keyword>
<proteinExistence type="predicted"/>
<protein>
    <submittedName>
        <fullName evidence="3">Uncharacterized protein</fullName>
    </submittedName>
</protein>
<reference evidence="3 4" key="2">
    <citation type="submission" date="2019-09" db="EMBL/GenBank/DDBJ databases">
        <authorList>
            <person name="Jin C."/>
        </authorList>
    </citation>
    <scope>NUCLEOTIDE SEQUENCE [LARGE SCALE GENOMIC DNA]</scope>
    <source>
        <strain evidence="3 4">BN140041</strain>
    </source>
</reference>
<reference evidence="3 4" key="1">
    <citation type="submission" date="2019-09" db="EMBL/GenBank/DDBJ databases">
        <title>Nocardioides panacisoli sp. nov., isolated from the soil of a ginseng field.</title>
        <authorList>
            <person name="Cho C."/>
        </authorList>
    </citation>
    <scope>NUCLEOTIDE SEQUENCE [LARGE SCALE GENOMIC DNA]</scope>
    <source>
        <strain evidence="3 4">BN140041</strain>
    </source>
</reference>
<evidence type="ECO:0000313" key="4">
    <source>
        <dbReference type="Proteomes" id="UP000324351"/>
    </source>
</evidence>
<comment type="caution">
    <text evidence="3">The sequence shown here is derived from an EMBL/GenBank/DDBJ whole genome shotgun (WGS) entry which is preliminary data.</text>
</comment>
<feature type="region of interest" description="Disordered" evidence="1">
    <location>
        <begin position="86"/>
        <end position="109"/>
    </location>
</feature>
<feature type="transmembrane region" description="Helical" evidence="2">
    <location>
        <begin position="55"/>
        <end position="77"/>
    </location>
</feature>
<gene>
    <name evidence="3" type="ORF">F0U47_16060</name>
</gene>
<organism evidence="3 4">
    <name type="scientific">Nocardioides antri</name>
    <dbReference type="NCBI Taxonomy" id="2607659"/>
    <lineage>
        <taxon>Bacteria</taxon>
        <taxon>Bacillati</taxon>
        <taxon>Actinomycetota</taxon>
        <taxon>Actinomycetes</taxon>
        <taxon>Propionibacteriales</taxon>
        <taxon>Nocardioidaceae</taxon>
        <taxon>Nocardioides</taxon>
    </lineage>
</organism>
<dbReference type="EMBL" id="VUJW01000010">
    <property type="protein sequence ID" value="KAA1425862.1"/>
    <property type="molecule type" value="Genomic_DNA"/>
</dbReference>
<accession>A0A5B1LYV9</accession>
<keyword evidence="2" id="KW-0472">Membrane</keyword>
<evidence type="ECO:0000256" key="1">
    <source>
        <dbReference type="SAM" id="MobiDB-lite"/>
    </source>
</evidence>
<name>A0A5B1LYV9_9ACTN</name>
<keyword evidence="4" id="KW-1185">Reference proteome</keyword>
<sequence>MSGGKRAGLREKRGFRPMLLVLAFGITLCVVAWGYLVYAAIDFGSAARHDGDDAAWGYLGVAAVGAVACLFLGFMLVARFSRAIGFTTAPDPKPKRDPSVPKGGKRAAR</sequence>
<dbReference type="Proteomes" id="UP000324351">
    <property type="component" value="Unassembled WGS sequence"/>
</dbReference>
<evidence type="ECO:0000256" key="2">
    <source>
        <dbReference type="SAM" id="Phobius"/>
    </source>
</evidence>
<dbReference type="RefSeq" id="WP_149751489.1">
    <property type="nucleotide sequence ID" value="NZ_VUJW01000010.1"/>
</dbReference>
<keyword evidence="2" id="KW-1133">Transmembrane helix</keyword>
<evidence type="ECO:0000313" key="3">
    <source>
        <dbReference type="EMBL" id="KAA1425862.1"/>
    </source>
</evidence>
<dbReference type="AlphaFoldDB" id="A0A5B1LYV9"/>